<keyword evidence="7 15" id="KW-0963">Cytoplasm</keyword>
<evidence type="ECO:0000256" key="2">
    <source>
        <dbReference type="ARBA" id="ARBA00004496"/>
    </source>
</evidence>
<dbReference type="KEGG" id="dvl:Dvul_2145"/>
<evidence type="ECO:0000256" key="1">
    <source>
        <dbReference type="ARBA" id="ARBA00002634"/>
    </source>
</evidence>
<evidence type="ECO:0000256" key="12">
    <source>
        <dbReference type="ARBA" id="ARBA00029736"/>
    </source>
</evidence>
<evidence type="ECO:0000256" key="11">
    <source>
        <dbReference type="ARBA" id="ARBA00022694"/>
    </source>
</evidence>
<dbReference type="PANTHER" id="PTHR46417:SF1">
    <property type="entry name" value="TRNA (GUANINE-N(1)-)-METHYLTRANSFERASE"/>
    <property type="match status" value="1"/>
</dbReference>
<keyword evidence="10 15" id="KW-0949">S-adenosyl-L-methionine</keyword>
<evidence type="ECO:0000256" key="14">
    <source>
        <dbReference type="ARBA" id="ARBA00047783"/>
    </source>
</evidence>
<feature type="domain" description="tRNA (guanine-N(1)-)-methyltransferase C-terminal" evidence="18">
    <location>
        <begin position="244"/>
        <end position="422"/>
    </location>
</feature>
<gene>
    <name evidence="15" type="primary">trmD</name>
    <name evidence="19" type="ordered locus">Dvul_2145</name>
</gene>
<keyword evidence="9 15" id="KW-0808">Transferase</keyword>
<evidence type="ECO:0000313" key="19">
    <source>
        <dbReference type="EMBL" id="ABM29161.1"/>
    </source>
</evidence>
<proteinExistence type="inferred from homology"/>
<dbReference type="HAMAP" id="MF_00605">
    <property type="entry name" value="TrmD"/>
    <property type="match status" value="1"/>
</dbReference>
<comment type="similarity">
    <text evidence="3 15 16">Belongs to the RNA methyltransferase TrmD family.</text>
</comment>
<dbReference type="CDD" id="cd18085">
    <property type="entry name" value="TM1570-like"/>
    <property type="match status" value="1"/>
</dbReference>
<accession>A0A0H3A945</accession>
<comment type="subcellular location">
    <subcellularLocation>
        <location evidence="2 15 16">Cytoplasm</location>
    </subcellularLocation>
</comment>
<dbReference type="NCBIfam" id="TIGR00088">
    <property type="entry name" value="trmD"/>
    <property type="match status" value="1"/>
</dbReference>
<keyword evidence="11 15" id="KW-0819">tRNA processing</keyword>
<dbReference type="HOGENOM" id="CLU_047363_2_0_7"/>
<dbReference type="GO" id="GO:0002939">
    <property type="term" value="P:tRNA N1-guanine methylation"/>
    <property type="evidence" value="ECO:0007669"/>
    <property type="project" value="TreeGrafter"/>
</dbReference>
<evidence type="ECO:0000256" key="16">
    <source>
        <dbReference type="RuleBase" id="RU003464"/>
    </source>
</evidence>
<dbReference type="FunFam" id="1.10.1270.20:FF:000001">
    <property type="entry name" value="tRNA (guanine-N(1)-)-methyltransferase"/>
    <property type="match status" value="1"/>
</dbReference>
<comment type="catalytic activity">
    <reaction evidence="14 15 16">
        <text>guanosine(37) in tRNA + S-adenosyl-L-methionine = N(1)-methylguanosine(37) in tRNA + S-adenosyl-L-homocysteine + H(+)</text>
        <dbReference type="Rhea" id="RHEA:36899"/>
        <dbReference type="Rhea" id="RHEA-COMP:10145"/>
        <dbReference type="Rhea" id="RHEA-COMP:10147"/>
        <dbReference type="ChEBI" id="CHEBI:15378"/>
        <dbReference type="ChEBI" id="CHEBI:57856"/>
        <dbReference type="ChEBI" id="CHEBI:59789"/>
        <dbReference type="ChEBI" id="CHEBI:73542"/>
        <dbReference type="ChEBI" id="CHEBI:74269"/>
        <dbReference type="EC" id="2.1.1.228"/>
    </reaction>
</comment>
<reference evidence="20" key="1">
    <citation type="journal article" date="2009" name="Environ. Microbiol.">
        <title>Contribution of mobile genetic elements to Desulfovibrio vulgaris genome plasticity.</title>
        <authorList>
            <person name="Walker C.B."/>
            <person name="Stolyar S."/>
            <person name="Chivian D."/>
            <person name="Pinel N."/>
            <person name="Gabster J.A."/>
            <person name="Dehal P.S."/>
            <person name="He Z."/>
            <person name="Yang Z.K."/>
            <person name="Yen H.C."/>
            <person name="Zhou J."/>
            <person name="Wall J.D."/>
            <person name="Hazen T.C."/>
            <person name="Arkin A.P."/>
            <person name="Stahl D.A."/>
        </authorList>
    </citation>
    <scope>NUCLEOTIDE SEQUENCE [LARGE SCALE GENOMIC DNA]</scope>
    <source>
        <strain evidence="20">DP4</strain>
    </source>
</reference>
<dbReference type="InterPro" id="IPR029028">
    <property type="entry name" value="Alpha/beta_knot_MTases"/>
</dbReference>
<dbReference type="Pfam" id="PF01746">
    <property type="entry name" value="tRNA_m1G_MT"/>
    <property type="match status" value="1"/>
</dbReference>
<dbReference type="Gene3D" id="1.10.1270.20">
    <property type="entry name" value="tRNA(m1g37)methyltransferase, domain 2"/>
    <property type="match status" value="1"/>
</dbReference>
<evidence type="ECO:0000313" key="20">
    <source>
        <dbReference type="Proteomes" id="UP000009173"/>
    </source>
</evidence>
<dbReference type="SMR" id="A0A0H3A945"/>
<dbReference type="GO" id="GO:0005829">
    <property type="term" value="C:cytosol"/>
    <property type="evidence" value="ECO:0007669"/>
    <property type="project" value="TreeGrafter"/>
</dbReference>
<dbReference type="FunFam" id="3.40.1280.10:FF:000001">
    <property type="entry name" value="tRNA (guanine-N(1)-)-methyltransferase"/>
    <property type="match status" value="1"/>
</dbReference>
<dbReference type="InterPro" id="IPR023148">
    <property type="entry name" value="tRNA_m1G_MeTrfase_C_sf"/>
</dbReference>
<name>A0A0H3A945_NITV4</name>
<dbReference type="InterPro" id="IPR016009">
    <property type="entry name" value="tRNA_MeTrfase_TRMD/TRM10"/>
</dbReference>
<dbReference type="SUPFAM" id="SSF75217">
    <property type="entry name" value="alpha/beta knot"/>
    <property type="match status" value="1"/>
</dbReference>
<evidence type="ECO:0000256" key="9">
    <source>
        <dbReference type="ARBA" id="ARBA00022679"/>
    </source>
</evidence>
<dbReference type="PANTHER" id="PTHR46417">
    <property type="entry name" value="TRNA (GUANINE-N(1)-)-METHYLTRANSFERASE"/>
    <property type="match status" value="1"/>
</dbReference>
<dbReference type="Proteomes" id="UP000009173">
    <property type="component" value="Chromosome"/>
</dbReference>
<dbReference type="CDD" id="cd18080">
    <property type="entry name" value="TrmD-like"/>
    <property type="match status" value="1"/>
</dbReference>
<evidence type="ECO:0000256" key="8">
    <source>
        <dbReference type="ARBA" id="ARBA00022603"/>
    </source>
</evidence>
<evidence type="ECO:0000256" key="3">
    <source>
        <dbReference type="ARBA" id="ARBA00007630"/>
    </source>
</evidence>
<comment type="subunit">
    <text evidence="4 15 16">Homodimer.</text>
</comment>
<comment type="function">
    <text evidence="1 15 16">Specifically methylates guanosine-37 in various tRNAs.</text>
</comment>
<evidence type="ECO:0000259" key="17">
    <source>
        <dbReference type="Pfam" id="PF01746"/>
    </source>
</evidence>
<evidence type="ECO:0000256" key="7">
    <source>
        <dbReference type="ARBA" id="ARBA00022490"/>
    </source>
</evidence>
<dbReference type="Pfam" id="PF09936">
    <property type="entry name" value="Methyltrn_RNA_4"/>
    <property type="match status" value="1"/>
</dbReference>
<feature type="domain" description="tRNA methyltransferase TRMD/TRM10-type" evidence="17">
    <location>
        <begin position="1"/>
        <end position="220"/>
    </location>
</feature>
<dbReference type="InterPro" id="IPR029026">
    <property type="entry name" value="tRNA_m1G_MTases_N"/>
</dbReference>
<evidence type="ECO:0000256" key="13">
    <source>
        <dbReference type="ARBA" id="ARBA00033392"/>
    </source>
</evidence>
<dbReference type="GO" id="GO:0052906">
    <property type="term" value="F:tRNA (guanine(37)-N1)-methyltransferase activity"/>
    <property type="evidence" value="ECO:0007669"/>
    <property type="project" value="UniProtKB-UniRule"/>
</dbReference>
<dbReference type="AlphaFoldDB" id="A0A0H3A945"/>
<feature type="binding site" evidence="15">
    <location>
        <position position="109"/>
    </location>
    <ligand>
        <name>S-adenosyl-L-methionine</name>
        <dbReference type="ChEBI" id="CHEBI:59789"/>
    </ligand>
</feature>
<dbReference type="InterPro" id="IPR019230">
    <property type="entry name" value="RNA_MeTrfase_C_dom"/>
</dbReference>
<dbReference type="EMBL" id="CP000527">
    <property type="protein sequence ID" value="ABM29161.1"/>
    <property type="molecule type" value="Genomic_DNA"/>
</dbReference>
<feature type="binding site" evidence="15">
    <location>
        <begin position="129"/>
        <end position="134"/>
    </location>
    <ligand>
        <name>S-adenosyl-L-methionine</name>
        <dbReference type="ChEBI" id="CHEBI:59789"/>
    </ligand>
</feature>
<evidence type="ECO:0000256" key="4">
    <source>
        <dbReference type="ARBA" id="ARBA00011738"/>
    </source>
</evidence>
<dbReference type="NCBIfam" id="NF000648">
    <property type="entry name" value="PRK00026.1"/>
    <property type="match status" value="1"/>
</dbReference>
<evidence type="ECO:0000256" key="15">
    <source>
        <dbReference type="HAMAP-Rule" id="MF_00605"/>
    </source>
</evidence>
<evidence type="ECO:0000256" key="5">
    <source>
        <dbReference type="ARBA" id="ARBA00012807"/>
    </source>
</evidence>
<evidence type="ECO:0000256" key="6">
    <source>
        <dbReference type="ARBA" id="ARBA00014679"/>
    </source>
</evidence>
<sequence>MRCTILTLFPEFFDSPLDAGLMGKARESGLIDVALVNPRAYTTDRHSTVDDRPYGGGPGMVMRVEPWEKALQGIEEPGRILMMAPKGRPFTQAMARELAQEESLTILCGRYEGFDARLEEIYPIEAVSMGDFVLNGGETAALAVLEAVSRLVPGFMGKEESGTEESFSAGLLEYPHYTRPEDYAGHVVPEVLRSGDHGRIAAWRKECSLRLTLSQRPDILPEAQLDEADMDFLRGLSRNRPGRNLYCALVHYPVVLKEKNSGATSLTNLDIHDIGRSSCTYGLGGFYVTTPLEDQRRLLDTLLRHWTLGPGSRSNPDRAEALGRIKGVDDVRAAIEDIARRTGQVPYVVGTSAKGAGNATPASVRAMLEERPVLLVFGTGHGLAPEVLEGCDAILRPLRWMDGYNHLSVRAAAAIIMDRLLGDCY</sequence>
<keyword evidence="8 15" id="KW-0489">Methyltransferase</keyword>
<protein>
    <recommendedName>
        <fullName evidence="6 15">tRNA (guanine-N(1)-)-methyltransferase</fullName>
        <ecNumber evidence="5 15">2.1.1.228</ecNumber>
    </recommendedName>
    <alternativeName>
        <fullName evidence="12 15">M1G-methyltransferase</fullName>
    </alternativeName>
    <alternativeName>
        <fullName evidence="13 15">tRNA [GM37] methyltransferase</fullName>
    </alternativeName>
</protein>
<evidence type="ECO:0000259" key="18">
    <source>
        <dbReference type="Pfam" id="PF09936"/>
    </source>
</evidence>
<organism evidence="19 20">
    <name type="scientific">Nitratidesulfovibrio vulgaris (strain DP4)</name>
    <name type="common">Desulfovibrio vulgaris</name>
    <dbReference type="NCBI Taxonomy" id="391774"/>
    <lineage>
        <taxon>Bacteria</taxon>
        <taxon>Pseudomonadati</taxon>
        <taxon>Thermodesulfobacteriota</taxon>
        <taxon>Desulfovibrionia</taxon>
        <taxon>Desulfovibrionales</taxon>
        <taxon>Desulfovibrionaceae</taxon>
        <taxon>Nitratidesulfovibrio</taxon>
    </lineage>
</organism>
<evidence type="ECO:0000256" key="10">
    <source>
        <dbReference type="ARBA" id="ARBA00022691"/>
    </source>
</evidence>
<dbReference type="Gene3D" id="3.40.1280.10">
    <property type="match status" value="2"/>
</dbReference>
<dbReference type="RefSeq" id="WP_010938137.1">
    <property type="nucleotide sequence ID" value="NC_008751.1"/>
</dbReference>
<dbReference type="InterPro" id="IPR002649">
    <property type="entry name" value="tRNA_m1G_MeTrfase_TrmD"/>
</dbReference>
<dbReference type="EC" id="2.1.1.228" evidence="5 15"/>